<protein>
    <submittedName>
        <fullName evidence="1">Uncharacterized protein</fullName>
    </submittedName>
</protein>
<gene>
    <name evidence="1" type="ORF">F2Q68_00003875</name>
</gene>
<dbReference type="EMBL" id="QGKW02001660">
    <property type="protein sequence ID" value="KAF2579236.1"/>
    <property type="molecule type" value="Genomic_DNA"/>
</dbReference>
<dbReference type="AlphaFoldDB" id="A0A8S9JD12"/>
<sequence length="93" mass="10697">MVSLFIKQSIFDYRFLDFELPLTLDVVEWTTKEMNRELDTNGTQAILELNTNGLKMIGDASWNGSSRIYRVADGMLCCRECELSGMRAEAEFF</sequence>
<evidence type="ECO:0000313" key="1">
    <source>
        <dbReference type="EMBL" id="KAF2579236.1"/>
    </source>
</evidence>
<name>A0A8S9JD12_BRACR</name>
<proteinExistence type="predicted"/>
<reference evidence="1" key="1">
    <citation type="submission" date="2019-12" db="EMBL/GenBank/DDBJ databases">
        <title>Genome sequencing and annotation of Brassica cretica.</title>
        <authorList>
            <person name="Studholme D.J."/>
            <person name="Sarris P.F."/>
        </authorList>
    </citation>
    <scope>NUCLEOTIDE SEQUENCE</scope>
    <source>
        <strain evidence="1">PFS-001/15</strain>
        <tissue evidence="1">Leaf</tissue>
    </source>
</reference>
<comment type="caution">
    <text evidence="1">The sequence shown here is derived from an EMBL/GenBank/DDBJ whole genome shotgun (WGS) entry which is preliminary data.</text>
</comment>
<organism evidence="1 2">
    <name type="scientific">Brassica cretica</name>
    <name type="common">Mustard</name>
    <dbReference type="NCBI Taxonomy" id="69181"/>
    <lineage>
        <taxon>Eukaryota</taxon>
        <taxon>Viridiplantae</taxon>
        <taxon>Streptophyta</taxon>
        <taxon>Embryophyta</taxon>
        <taxon>Tracheophyta</taxon>
        <taxon>Spermatophyta</taxon>
        <taxon>Magnoliopsida</taxon>
        <taxon>eudicotyledons</taxon>
        <taxon>Gunneridae</taxon>
        <taxon>Pentapetalae</taxon>
        <taxon>rosids</taxon>
        <taxon>malvids</taxon>
        <taxon>Brassicales</taxon>
        <taxon>Brassicaceae</taxon>
        <taxon>Brassiceae</taxon>
        <taxon>Brassica</taxon>
    </lineage>
</organism>
<accession>A0A8S9JD12</accession>
<evidence type="ECO:0000313" key="2">
    <source>
        <dbReference type="Proteomes" id="UP000712281"/>
    </source>
</evidence>
<dbReference type="Proteomes" id="UP000712281">
    <property type="component" value="Unassembled WGS sequence"/>
</dbReference>